<proteinExistence type="predicted"/>
<dbReference type="OrthoDB" id="687730at2759"/>
<feature type="compositionally biased region" description="Basic and acidic residues" evidence="7">
    <location>
        <begin position="434"/>
        <end position="445"/>
    </location>
</feature>
<accession>A0A319DK97</accession>
<dbReference type="SUPFAM" id="SSF49879">
    <property type="entry name" value="SMAD/FHA domain"/>
    <property type="match status" value="1"/>
</dbReference>
<feature type="domain" description="RING-type" evidence="9">
    <location>
        <begin position="366"/>
        <end position="412"/>
    </location>
</feature>
<keyword evidence="4" id="KW-0833">Ubl conjugation pathway</keyword>
<feature type="compositionally biased region" description="Basic and acidic residues" evidence="7">
    <location>
        <begin position="551"/>
        <end position="561"/>
    </location>
</feature>
<feature type="region of interest" description="Disordered" evidence="7">
    <location>
        <begin position="425"/>
        <end position="469"/>
    </location>
</feature>
<feature type="compositionally biased region" description="Polar residues" evidence="7">
    <location>
        <begin position="30"/>
        <end position="41"/>
    </location>
</feature>
<dbReference type="Gene3D" id="2.60.200.20">
    <property type="match status" value="1"/>
</dbReference>
<dbReference type="Pfam" id="PF00498">
    <property type="entry name" value="FHA"/>
    <property type="match status" value="1"/>
</dbReference>
<protein>
    <submittedName>
        <fullName evidence="10">FHA domain protein</fullName>
    </submittedName>
</protein>
<dbReference type="AlphaFoldDB" id="A0A319DK97"/>
<keyword evidence="3 6" id="KW-0863">Zinc-finger</keyword>
<feature type="compositionally biased region" description="Low complexity" evidence="7">
    <location>
        <begin position="114"/>
        <end position="133"/>
    </location>
</feature>
<evidence type="ECO:0000259" key="8">
    <source>
        <dbReference type="PROSITE" id="PS50006"/>
    </source>
</evidence>
<dbReference type="InterPro" id="IPR013083">
    <property type="entry name" value="Znf_RING/FYVE/PHD"/>
</dbReference>
<dbReference type="Gene3D" id="3.30.40.10">
    <property type="entry name" value="Zinc/RING finger domain, C3HC4 (zinc finger)"/>
    <property type="match status" value="1"/>
</dbReference>
<dbReference type="PROSITE" id="PS50006">
    <property type="entry name" value="FHA_DOMAIN"/>
    <property type="match status" value="1"/>
</dbReference>
<feature type="region of interest" description="Disordered" evidence="7">
    <location>
        <begin position="506"/>
        <end position="585"/>
    </location>
</feature>
<gene>
    <name evidence="10" type="ORF">BO71DRAFT_372013</name>
</gene>
<feature type="compositionally biased region" description="Low complexity" evidence="7">
    <location>
        <begin position="535"/>
        <end position="548"/>
    </location>
</feature>
<dbReference type="GO" id="GO:0032153">
    <property type="term" value="C:cell division site"/>
    <property type="evidence" value="ECO:0007669"/>
    <property type="project" value="TreeGrafter"/>
</dbReference>
<feature type="compositionally biased region" description="Polar residues" evidence="7">
    <location>
        <begin position="62"/>
        <end position="81"/>
    </location>
</feature>
<dbReference type="InterPro" id="IPR008984">
    <property type="entry name" value="SMAD_FHA_dom_sf"/>
</dbReference>
<name>A0A319DK97_9EURO</name>
<dbReference type="SMART" id="SM00240">
    <property type="entry name" value="FHA"/>
    <property type="match status" value="1"/>
</dbReference>
<dbReference type="PROSITE" id="PS50089">
    <property type="entry name" value="ZF_RING_2"/>
    <property type="match status" value="1"/>
</dbReference>
<dbReference type="GO" id="GO:0008270">
    <property type="term" value="F:zinc ion binding"/>
    <property type="evidence" value="ECO:0007669"/>
    <property type="project" value="UniProtKB-KW"/>
</dbReference>
<dbReference type="PANTHER" id="PTHR15067">
    <property type="entry name" value="E3 UBIQUITIN-PROTEIN LIGASE RNF8"/>
    <property type="match status" value="1"/>
</dbReference>
<dbReference type="GO" id="GO:0005829">
    <property type="term" value="C:cytosol"/>
    <property type="evidence" value="ECO:0007669"/>
    <property type="project" value="TreeGrafter"/>
</dbReference>
<keyword evidence="11" id="KW-1185">Reference proteome</keyword>
<dbReference type="InterPro" id="IPR000253">
    <property type="entry name" value="FHA_dom"/>
</dbReference>
<feature type="compositionally biased region" description="Low complexity" evidence="7">
    <location>
        <begin position="517"/>
        <end position="527"/>
    </location>
</feature>
<dbReference type="Pfam" id="PF17123">
    <property type="entry name" value="zf-RING_11"/>
    <property type="match status" value="1"/>
</dbReference>
<dbReference type="GO" id="GO:0016567">
    <property type="term" value="P:protein ubiquitination"/>
    <property type="evidence" value="ECO:0007669"/>
    <property type="project" value="TreeGrafter"/>
</dbReference>
<feature type="compositionally biased region" description="Low complexity" evidence="7">
    <location>
        <begin position="1"/>
        <end position="20"/>
    </location>
</feature>
<evidence type="ECO:0000256" key="2">
    <source>
        <dbReference type="ARBA" id="ARBA00022723"/>
    </source>
</evidence>
<evidence type="ECO:0000313" key="11">
    <source>
        <dbReference type="Proteomes" id="UP000247810"/>
    </source>
</evidence>
<evidence type="ECO:0000259" key="9">
    <source>
        <dbReference type="PROSITE" id="PS50089"/>
    </source>
</evidence>
<sequence>MSASVSASASSNLPSDSRSSGPLRRLSQLRAYTQQHFSAQPSSSSARVSRRHTLGSRVSWFSPASTGTESAHLSPVGTANSGPCPEPEQPSTFARYSSVFFPSSRGFDIDLRSPTRPPESSSSTPSNDTSGSRTLGTMSRPRGSSQALDARLDLEGSSPSGSGSLHAGALESADPVMSENPSSSSPRPKQKATIRFFSHQDTHQSNRPSLPFIPVSRTLPSDSCVIRVGRYSERDGLPVANPTEPSDAPVGFKSKVVSRKHCEFLYLNGQWHIKDVGSSSGTFLNHMRLSQPNMPSRLYSVKDGDIVQLGIDFRGGEEMIFRCVRIRIECNRSWQQQPNEFNKNTESLIKNLGKGETADYSGCRECSICLGSVLRPYQCLFMAACAHVWHYKCVSRLIHTPDYPMFQCPNCRAYTDLSAEVDDTNDIEEEGDEAKEAASEDKRGSSDASRSGTPSPQPEAEAEAEAGAEPVRDAVQNSFDEHRPGSLPVEAGLAANIENMQLHDTDASDNAVPAPAPTSNPTATPSNGSEVPGWQSLSQSPSTLQTRQPHLRADTPVRSESSDDNPLTPLNDSGPLALDGRAIIP</sequence>
<dbReference type="EMBL" id="KZ825816">
    <property type="protein sequence ID" value="PYH97956.1"/>
    <property type="molecule type" value="Genomic_DNA"/>
</dbReference>
<evidence type="ECO:0000256" key="1">
    <source>
        <dbReference type="ARBA" id="ARBA00022679"/>
    </source>
</evidence>
<dbReference type="GO" id="GO:0000151">
    <property type="term" value="C:ubiquitin ligase complex"/>
    <property type="evidence" value="ECO:0007669"/>
    <property type="project" value="TreeGrafter"/>
</dbReference>
<dbReference type="InterPro" id="IPR001841">
    <property type="entry name" value="Znf_RING"/>
</dbReference>
<evidence type="ECO:0000256" key="4">
    <source>
        <dbReference type="ARBA" id="ARBA00022786"/>
    </source>
</evidence>
<dbReference type="VEuPathDB" id="FungiDB:BO71DRAFT_372013"/>
<dbReference type="FunFam" id="2.60.200.20:FF:000030">
    <property type="entry name" value="FHA domain-containing protein"/>
    <property type="match status" value="1"/>
</dbReference>
<evidence type="ECO:0000256" key="5">
    <source>
        <dbReference type="ARBA" id="ARBA00022833"/>
    </source>
</evidence>
<dbReference type="GO" id="GO:0006511">
    <property type="term" value="P:ubiquitin-dependent protein catabolic process"/>
    <property type="evidence" value="ECO:0007669"/>
    <property type="project" value="TreeGrafter"/>
</dbReference>
<feature type="compositionally biased region" description="Polar residues" evidence="7">
    <location>
        <begin position="134"/>
        <end position="145"/>
    </location>
</feature>
<dbReference type="Proteomes" id="UP000247810">
    <property type="component" value="Unassembled WGS sequence"/>
</dbReference>
<dbReference type="PANTHER" id="PTHR15067:SF7">
    <property type="entry name" value="E3 UBIQUITIN-PROTEIN LIGASE DMA1-RELATED"/>
    <property type="match status" value="1"/>
</dbReference>
<dbReference type="SUPFAM" id="SSF57850">
    <property type="entry name" value="RING/U-box"/>
    <property type="match status" value="1"/>
</dbReference>
<feature type="region of interest" description="Disordered" evidence="7">
    <location>
        <begin position="107"/>
        <end position="145"/>
    </location>
</feature>
<keyword evidence="1" id="KW-0808">Transferase</keyword>
<evidence type="ECO:0000256" key="3">
    <source>
        <dbReference type="ARBA" id="ARBA00022771"/>
    </source>
</evidence>
<feature type="domain" description="FHA" evidence="8">
    <location>
        <begin position="226"/>
        <end position="289"/>
    </location>
</feature>
<evidence type="ECO:0000256" key="7">
    <source>
        <dbReference type="SAM" id="MobiDB-lite"/>
    </source>
</evidence>
<evidence type="ECO:0000313" key="10">
    <source>
        <dbReference type="EMBL" id="PYH97956.1"/>
    </source>
</evidence>
<keyword evidence="5" id="KW-0862">Zinc</keyword>
<dbReference type="STRING" id="1448320.A0A319DK97"/>
<organism evidence="10 11">
    <name type="scientific">Aspergillus ellipticus CBS 707.79</name>
    <dbReference type="NCBI Taxonomy" id="1448320"/>
    <lineage>
        <taxon>Eukaryota</taxon>
        <taxon>Fungi</taxon>
        <taxon>Dikarya</taxon>
        <taxon>Ascomycota</taxon>
        <taxon>Pezizomycotina</taxon>
        <taxon>Eurotiomycetes</taxon>
        <taxon>Eurotiomycetidae</taxon>
        <taxon>Eurotiales</taxon>
        <taxon>Aspergillaceae</taxon>
        <taxon>Aspergillus</taxon>
        <taxon>Aspergillus subgen. Circumdati</taxon>
    </lineage>
</organism>
<evidence type="ECO:0000256" key="6">
    <source>
        <dbReference type="PROSITE-ProRule" id="PRU00175"/>
    </source>
</evidence>
<dbReference type="GO" id="GO:0061630">
    <property type="term" value="F:ubiquitin protein ligase activity"/>
    <property type="evidence" value="ECO:0007669"/>
    <property type="project" value="TreeGrafter"/>
</dbReference>
<feature type="region of interest" description="Disordered" evidence="7">
    <location>
        <begin position="1"/>
        <end position="95"/>
    </location>
</feature>
<keyword evidence="2" id="KW-0479">Metal-binding</keyword>
<reference evidence="10 11" key="1">
    <citation type="submission" date="2018-02" db="EMBL/GenBank/DDBJ databases">
        <title>The genomes of Aspergillus section Nigri reveals drivers in fungal speciation.</title>
        <authorList>
            <consortium name="DOE Joint Genome Institute"/>
            <person name="Vesth T.C."/>
            <person name="Nybo J."/>
            <person name="Theobald S."/>
            <person name="Brandl J."/>
            <person name="Frisvad J.C."/>
            <person name="Nielsen K.F."/>
            <person name="Lyhne E.K."/>
            <person name="Kogle M.E."/>
            <person name="Kuo A."/>
            <person name="Riley R."/>
            <person name="Clum A."/>
            <person name="Nolan M."/>
            <person name="Lipzen A."/>
            <person name="Salamov A."/>
            <person name="Henrissat B."/>
            <person name="Wiebenga A."/>
            <person name="De vries R.P."/>
            <person name="Grigoriev I.V."/>
            <person name="Mortensen U.H."/>
            <person name="Andersen M.R."/>
            <person name="Baker S.E."/>
        </authorList>
    </citation>
    <scope>NUCLEOTIDE SEQUENCE [LARGE SCALE GENOMIC DNA]</scope>
    <source>
        <strain evidence="10 11">CBS 707.79</strain>
    </source>
</reference>